<dbReference type="Pfam" id="PF00929">
    <property type="entry name" value="RNase_T"/>
    <property type="match status" value="1"/>
</dbReference>
<evidence type="ECO:0000259" key="1">
    <source>
        <dbReference type="SMART" id="SM00479"/>
    </source>
</evidence>
<dbReference type="RefSeq" id="WP_095686763.1">
    <property type="nucleotide sequence ID" value="NZ_CP022745.1"/>
</dbReference>
<dbReference type="PANTHER" id="PTHR30231:SF37">
    <property type="entry name" value="EXODEOXYRIBONUCLEASE 10"/>
    <property type="match status" value="1"/>
</dbReference>
<protein>
    <recommendedName>
        <fullName evidence="1">Exonuclease domain-containing protein</fullName>
    </recommendedName>
</protein>
<dbReference type="Gene3D" id="3.30.420.10">
    <property type="entry name" value="Ribonuclease H-like superfamily/Ribonuclease H"/>
    <property type="match status" value="1"/>
</dbReference>
<dbReference type="Proteomes" id="UP000217141">
    <property type="component" value="Chromosome I"/>
</dbReference>
<dbReference type="SMART" id="SM00479">
    <property type="entry name" value="EXOIII"/>
    <property type="match status" value="1"/>
</dbReference>
<dbReference type="InterPro" id="IPR012337">
    <property type="entry name" value="RNaseH-like_sf"/>
</dbReference>
<dbReference type="GO" id="GO:0045004">
    <property type="term" value="P:DNA replication proofreading"/>
    <property type="evidence" value="ECO:0007669"/>
    <property type="project" value="TreeGrafter"/>
</dbReference>
<dbReference type="SUPFAM" id="SSF53098">
    <property type="entry name" value="Ribonuclease H-like"/>
    <property type="match status" value="1"/>
</dbReference>
<proteinExistence type="predicted"/>
<dbReference type="CDD" id="cd06127">
    <property type="entry name" value="DEDDh"/>
    <property type="match status" value="1"/>
</dbReference>
<dbReference type="GO" id="GO:0003676">
    <property type="term" value="F:nucleic acid binding"/>
    <property type="evidence" value="ECO:0007669"/>
    <property type="project" value="InterPro"/>
</dbReference>
<dbReference type="EMBL" id="CP022745">
    <property type="protein sequence ID" value="ASY43472.1"/>
    <property type="molecule type" value="Genomic_DNA"/>
</dbReference>
<organism evidence="2 3">
    <name type="scientific">Sphingobium xenophagum</name>
    <dbReference type="NCBI Taxonomy" id="121428"/>
    <lineage>
        <taxon>Bacteria</taxon>
        <taxon>Pseudomonadati</taxon>
        <taxon>Pseudomonadota</taxon>
        <taxon>Alphaproteobacteria</taxon>
        <taxon>Sphingomonadales</taxon>
        <taxon>Sphingomonadaceae</taxon>
        <taxon>Sphingobium</taxon>
    </lineage>
</organism>
<name>A0A249MQ95_SPHXE</name>
<gene>
    <name evidence="2" type="ORF">CJD35_02635</name>
</gene>
<evidence type="ECO:0000313" key="3">
    <source>
        <dbReference type="Proteomes" id="UP000217141"/>
    </source>
</evidence>
<dbReference type="GO" id="GO:0005829">
    <property type="term" value="C:cytosol"/>
    <property type="evidence" value="ECO:0007669"/>
    <property type="project" value="TreeGrafter"/>
</dbReference>
<dbReference type="AlphaFoldDB" id="A0A249MQ95"/>
<dbReference type="InterPro" id="IPR013520">
    <property type="entry name" value="Ribonucl_H"/>
</dbReference>
<evidence type="ECO:0000313" key="2">
    <source>
        <dbReference type="EMBL" id="ASY43472.1"/>
    </source>
</evidence>
<accession>A0A249MQ95</accession>
<dbReference type="InterPro" id="IPR036397">
    <property type="entry name" value="RNaseH_sf"/>
</dbReference>
<dbReference type="KEGG" id="shyd:CJD35_02635"/>
<dbReference type="GO" id="GO:0008408">
    <property type="term" value="F:3'-5' exonuclease activity"/>
    <property type="evidence" value="ECO:0007669"/>
    <property type="project" value="TreeGrafter"/>
</dbReference>
<feature type="domain" description="Exonuclease" evidence="1">
    <location>
        <begin position="62"/>
        <end position="225"/>
    </location>
</feature>
<dbReference type="NCBIfam" id="NF006615">
    <property type="entry name" value="PRK09182.1"/>
    <property type="match status" value="1"/>
</dbReference>
<dbReference type="PANTHER" id="PTHR30231">
    <property type="entry name" value="DNA POLYMERASE III SUBUNIT EPSILON"/>
    <property type="match status" value="1"/>
</dbReference>
<sequence>MTSLLKRLLGGETIASQPKRSDGEELARQLEKLEGYRVLRALDPLIGFEELPPLVGDERIGVVIDCETTGLDPAQDRMVEIAAQRFAFDQKGRITKVERVRSWLEDPHQPLPEKISQLTGLTDADLRDKAFDEVEVIRRLSSAEIIVAHNARFDRPFFDRRFPQLRDKSWGCSLAQLDWQKLGFDGRALGHLLLQSGLYFDGHRAANDVVALTTLLGLQLPDGSTIFSHLLEECIAESVRIEAVGAPFETKDMLKHRGYRWDPNGRFWWKELRKSDFEREATWLEEEVYSGSGRPRLRFITARERFIESR</sequence>
<reference evidence="2 3" key="1">
    <citation type="submission" date="2017-08" db="EMBL/GenBank/DDBJ databases">
        <title>Whole Genome Sequence of Sphingobium hydrophobicum C1: Insights into Adaption to the Electronic-waste Contaminated Sediment.</title>
        <authorList>
            <person name="Song D."/>
            <person name="Chen X."/>
            <person name="Xu M."/>
        </authorList>
    </citation>
    <scope>NUCLEOTIDE SEQUENCE [LARGE SCALE GENOMIC DNA]</scope>
    <source>
        <strain evidence="2 3">C1</strain>
    </source>
</reference>